<dbReference type="Proteomes" id="UP000519684">
    <property type="component" value="Unassembled WGS sequence"/>
</dbReference>
<accession>A0A7L2CR82</accession>
<feature type="region of interest" description="Disordered" evidence="2">
    <location>
        <begin position="293"/>
        <end position="357"/>
    </location>
</feature>
<comment type="similarity">
    <text evidence="1">Belongs to the IGBP1/TAP42 family.</text>
</comment>
<dbReference type="EMBL" id="VWYD01005273">
    <property type="protein sequence ID" value="NXQ39798.1"/>
    <property type="molecule type" value="Genomic_DNA"/>
</dbReference>
<protein>
    <submittedName>
        <fullName evidence="3">IGBP1 protein</fullName>
    </submittedName>
</protein>
<proteinExistence type="inferred from homology"/>
<dbReference type="PANTHER" id="PTHR10933">
    <property type="entry name" value="IMMUNOGLOBULIN-BINDING PROTEIN 1"/>
    <property type="match status" value="1"/>
</dbReference>
<dbReference type="InterPro" id="IPR007304">
    <property type="entry name" value="TAP46-like"/>
</dbReference>
<comment type="caution">
    <text evidence="3">The sequence shown here is derived from an EMBL/GenBank/DDBJ whole genome shotgun (WGS) entry which is preliminary data.</text>
</comment>
<dbReference type="GO" id="GO:0035303">
    <property type="term" value="P:regulation of dephosphorylation"/>
    <property type="evidence" value="ECO:0007669"/>
    <property type="project" value="TreeGrafter"/>
</dbReference>
<dbReference type="InterPro" id="IPR038511">
    <property type="entry name" value="TAP42/TAP46-like_sf"/>
</dbReference>
<feature type="region of interest" description="Disordered" evidence="2">
    <location>
        <begin position="127"/>
        <end position="148"/>
    </location>
</feature>
<dbReference type="GO" id="GO:0051721">
    <property type="term" value="F:protein phosphatase 2A binding"/>
    <property type="evidence" value="ECO:0007669"/>
    <property type="project" value="TreeGrafter"/>
</dbReference>
<evidence type="ECO:0000313" key="4">
    <source>
        <dbReference type="Proteomes" id="UP000519684"/>
    </source>
</evidence>
<evidence type="ECO:0000256" key="2">
    <source>
        <dbReference type="SAM" id="MobiDB-lite"/>
    </source>
</evidence>
<reference evidence="3 4" key="1">
    <citation type="submission" date="2019-09" db="EMBL/GenBank/DDBJ databases">
        <title>Bird 10,000 Genomes (B10K) Project - Family phase.</title>
        <authorList>
            <person name="Zhang G."/>
        </authorList>
    </citation>
    <scope>NUCLEOTIDE SEQUENCE [LARGE SCALE GENOMIC DNA]</scope>
    <source>
        <strain evidence="3">B10K-DU-001-17</strain>
        <tissue evidence="3">Muscle</tissue>
    </source>
</reference>
<gene>
    <name evidence="3" type="primary">Igbp1</name>
    <name evidence="3" type="ORF">CATFUS_R07784</name>
</gene>
<dbReference type="GO" id="GO:0005829">
    <property type="term" value="C:cytosol"/>
    <property type="evidence" value="ECO:0007669"/>
    <property type="project" value="TreeGrafter"/>
</dbReference>
<dbReference type="FunFam" id="1.25.40.540:FF:000003">
    <property type="entry name" value="Immunoglobulin (CD79A)-binding protein 1"/>
    <property type="match status" value="1"/>
</dbReference>
<dbReference type="GO" id="GO:0009966">
    <property type="term" value="P:regulation of signal transduction"/>
    <property type="evidence" value="ECO:0007669"/>
    <property type="project" value="InterPro"/>
</dbReference>
<feature type="non-terminal residue" evidence="3">
    <location>
        <position position="357"/>
    </location>
</feature>
<feature type="compositionally biased region" description="Basic and acidic residues" evidence="2">
    <location>
        <begin position="332"/>
        <end position="347"/>
    </location>
</feature>
<evidence type="ECO:0000256" key="1">
    <source>
        <dbReference type="ARBA" id="ARBA00034730"/>
    </source>
</evidence>
<dbReference type="AlphaFoldDB" id="A0A7L2CR82"/>
<feature type="non-terminal residue" evidence="3">
    <location>
        <position position="1"/>
    </location>
</feature>
<evidence type="ECO:0000313" key="3">
    <source>
        <dbReference type="EMBL" id="NXQ39798.1"/>
    </source>
</evidence>
<dbReference type="Gene3D" id="1.25.40.540">
    <property type="entry name" value="TAP42-like family"/>
    <property type="match status" value="1"/>
</dbReference>
<dbReference type="Pfam" id="PF04177">
    <property type="entry name" value="TAP42"/>
    <property type="match status" value="1"/>
</dbReference>
<organism evidence="3 4">
    <name type="scientific">Catharus fuscescens</name>
    <name type="common">Veery</name>
    <name type="synonym">Turdus fuscescens</name>
    <dbReference type="NCBI Taxonomy" id="159581"/>
    <lineage>
        <taxon>Eukaryota</taxon>
        <taxon>Metazoa</taxon>
        <taxon>Chordata</taxon>
        <taxon>Craniata</taxon>
        <taxon>Vertebrata</taxon>
        <taxon>Euteleostomi</taxon>
        <taxon>Archelosauria</taxon>
        <taxon>Archosauria</taxon>
        <taxon>Dinosauria</taxon>
        <taxon>Saurischia</taxon>
        <taxon>Theropoda</taxon>
        <taxon>Coelurosauria</taxon>
        <taxon>Aves</taxon>
        <taxon>Neognathae</taxon>
        <taxon>Neoaves</taxon>
        <taxon>Telluraves</taxon>
        <taxon>Australaves</taxon>
        <taxon>Passeriformes</taxon>
        <taxon>Turdidae</taxon>
        <taxon>Catharus</taxon>
    </lineage>
</organism>
<sequence>MMAEVGAGGPRLAELLALGRRLWDELEASTEPSSGASAVQDKVRQGLDALQRAAAMVAQLELFSENEELEEVASADLKFMLLPALLGGLTLKQVDLSRRREHLESAREHFLRFLKLCRNYGLGSFQLPPSTPGEEKAESPLPPQDPTQPNLLAMAMSRTAKIERYKQKKELENKLASMSSSVESGTADEDQIREFYILQIQKWINTSLEEIESIDQELVILRSRDAARQVRELSWDPTGPRGPSRPARTPLKPFILTRDAAQARVFGAGYPGLPTMTVDDWYEQRRKQGIVSQQGFGEPGSPSCPSPPAGASDEELQKQQQETKEEEDDEEALRKARDWDDWKDTHPRGYGNRHNMG</sequence>
<keyword evidence="4" id="KW-1185">Reference proteome</keyword>
<name>A0A7L2CR82_CATFU</name>
<dbReference type="PANTHER" id="PTHR10933:SF9">
    <property type="entry name" value="IMMUNOGLOBULIN-BINDING PROTEIN 1"/>
    <property type="match status" value="1"/>
</dbReference>